<dbReference type="GO" id="GO:0016491">
    <property type="term" value="F:oxidoreductase activity"/>
    <property type="evidence" value="ECO:0007669"/>
    <property type="project" value="TreeGrafter"/>
</dbReference>
<accession>A0AAP0KU55</accession>
<evidence type="ECO:0000313" key="2">
    <source>
        <dbReference type="EMBL" id="KAK9158656.1"/>
    </source>
</evidence>
<dbReference type="SUPFAM" id="SSF49503">
    <property type="entry name" value="Cupredoxins"/>
    <property type="match status" value="1"/>
</dbReference>
<evidence type="ECO:0000259" key="1">
    <source>
        <dbReference type="Pfam" id="PF00394"/>
    </source>
</evidence>
<dbReference type="InterPro" id="IPR045087">
    <property type="entry name" value="Cu-oxidase_fam"/>
</dbReference>
<dbReference type="EMBL" id="JBBNAG010000002">
    <property type="protein sequence ID" value="KAK9158656.1"/>
    <property type="molecule type" value="Genomic_DNA"/>
</dbReference>
<reference evidence="2 3" key="1">
    <citation type="submission" date="2024-01" db="EMBL/GenBank/DDBJ databases">
        <title>Genome assemblies of Stephania.</title>
        <authorList>
            <person name="Yang L."/>
        </authorList>
    </citation>
    <scope>NUCLEOTIDE SEQUENCE [LARGE SCALE GENOMIC DNA]</scope>
    <source>
        <strain evidence="2">JXDWG</strain>
        <tissue evidence="2">Leaf</tissue>
    </source>
</reference>
<protein>
    <recommendedName>
        <fullName evidence="1">Plastocyanin-like domain-containing protein</fullName>
    </recommendedName>
</protein>
<sequence length="146" mass="16073">MMLVETEGSYTKQITLDSLDVHVGRSFSVLVTANQNDADYYIVATPTQVDTTAFPNLVCQGVLHHANSNTPVAGTLPSSPNRKDQGFSIEQAKSIRWNLTTGAARPNPQGTYSITNKTLIAILCSPCFKGRDRWLAIGRISHRRLR</sequence>
<name>A0AAP0KU55_9MAGN</name>
<evidence type="ECO:0000313" key="3">
    <source>
        <dbReference type="Proteomes" id="UP001419268"/>
    </source>
</evidence>
<keyword evidence="3" id="KW-1185">Reference proteome</keyword>
<dbReference type="InterPro" id="IPR008972">
    <property type="entry name" value="Cupredoxin"/>
</dbReference>
<proteinExistence type="predicted"/>
<dbReference type="InterPro" id="IPR001117">
    <property type="entry name" value="Cu-oxidase_2nd"/>
</dbReference>
<dbReference type="Gene3D" id="2.60.40.420">
    <property type="entry name" value="Cupredoxins - blue copper proteins"/>
    <property type="match status" value="1"/>
</dbReference>
<organism evidence="2 3">
    <name type="scientific">Stephania cephalantha</name>
    <dbReference type="NCBI Taxonomy" id="152367"/>
    <lineage>
        <taxon>Eukaryota</taxon>
        <taxon>Viridiplantae</taxon>
        <taxon>Streptophyta</taxon>
        <taxon>Embryophyta</taxon>
        <taxon>Tracheophyta</taxon>
        <taxon>Spermatophyta</taxon>
        <taxon>Magnoliopsida</taxon>
        <taxon>Ranunculales</taxon>
        <taxon>Menispermaceae</taxon>
        <taxon>Menispermoideae</taxon>
        <taxon>Cissampelideae</taxon>
        <taxon>Stephania</taxon>
    </lineage>
</organism>
<dbReference type="Pfam" id="PF00394">
    <property type="entry name" value="Cu-oxidase"/>
    <property type="match status" value="1"/>
</dbReference>
<dbReference type="PANTHER" id="PTHR11709">
    <property type="entry name" value="MULTI-COPPER OXIDASE"/>
    <property type="match status" value="1"/>
</dbReference>
<dbReference type="Proteomes" id="UP001419268">
    <property type="component" value="Unassembled WGS sequence"/>
</dbReference>
<dbReference type="GO" id="GO:0005886">
    <property type="term" value="C:plasma membrane"/>
    <property type="evidence" value="ECO:0007669"/>
    <property type="project" value="TreeGrafter"/>
</dbReference>
<dbReference type="AlphaFoldDB" id="A0AAP0KU55"/>
<gene>
    <name evidence="2" type="ORF">Scep_005230</name>
</gene>
<feature type="domain" description="Plastocyanin-like" evidence="1">
    <location>
        <begin position="1"/>
        <end position="65"/>
    </location>
</feature>
<comment type="caution">
    <text evidence="2">The sequence shown here is derived from an EMBL/GenBank/DDBJ whole genome shotgun (WGS) entry which is preliminary data.</text>
</comment>
<dbReference type="PANTHER" id="PTHR11709:SF58">
    <property type="entry name" value="SKU5 SIMILAR 3"/>
    <property type="match status" value="1"/>
</dbReference>